<dbReference type="HAMAP" id="MF_01024">
    <property type="entry name" value="HisD"/>
    <property type="match status" value="1"/>
</dbReference>
<keyword evidence="5 8" id="KW-0520">NAD</keyword>
<evidence type="ECO:0000313" key="13">
    <source>
        <dbReference type="Proteomes" id="UP000178449"/>
    </source>
</evidence>
<feature type="binding site" evidence="5 9">
    <location>
        <position position="413"/>
    </location>
    <ligand>
        <name>substrate</name>
    </ligand>
</feature>
<dbReference type="Gene3D" id="3.40.50.1980">
    <property type="entry name" value="Nitrogenase molybdenum iron protein domain"/>
    <property type="match status" value="2"/>
</dbReference>
<dbReference type="PIRSF" id="PIRSF000099">
    <property type="entry name" value="Histidinol_dh"/>
    <property type="match status" value="1"/>
</dbReference>
<evidence type="ECO:0000256" key="10">
    <source>
        <dbReference type="PIRSR" id="PIRSR000099-4"/>
    </source>
</evidence>
<proteinExistence type="inferred from homology"/>
<reference evidence="12 13" key="1">
    <citation type="journal article" date="2016" name="Nat. Commun.">
        <title>Thousands of microbial genomes shed light on interconnected biogeochemical processes in an aquifer system.</title>
        <authorList>
            <person name="Anantharaman K."/>
            <person name="Brown C.T."/>
            <person name="Hug L.A."/>
            <person name="Sharon I."/>
            <person name="Castelle C.J."/>
            <person name="Probst A.J."/>
            <person name="Thomas B.C."/>
            <person name="Singh A."/>
            <person name="Wilkins M.J."/>
            <person name="Karaoz U."/>
            <person name="Brodie E.L."/>
            <person name="Williams K.H."/>
            <person name="Hubbard S.S."/>
            <person name="Banfield J.F."/>
        </authorList>
    </citation>
    <scope>NUCLEOTIDE SEQUENCE [LARGE SCALE GENOMIC DNA]</scope>
</reference>
<dbReference type="CDD" id="cd06572">
    <property type="entry name" value="Histidinol_dh"/>
    <property type="match status" value="1"/>
</dbReference>
<feature type="binding site" evidence="5 9">
    <location>
        <position position="255"/>
    </location>
    <ligand>
        <name>substrate</name>
    </ligand>
</feature>
<dbReference type="NCBIfam" id="TIGR00069">
    <property type="entry name" value="hisD"/>
    <property type="match status" value="1"/>
</dbReference>
<keyword evidence="4 5" id="KW-0560">Oxidoreductase</keyword>
<dbReference type="Pfam" id="PF00815">
    <property type="entry name" value="Histidinol_dh"/>
    <property type="match status" value="1"/>
</dbReference>
<dbReference type="PANTHER" id="PTHR21256">
    <property type="entry name" value="HISTIDINOL DEHYDROGENASE HDH"/>
    <property type="match status" value="1"/>
</dbReference>
<keyword evidence="5" id="KW-0028">Amino-acid biosynthesis</keyword>
<organism evidence="12 13">
    <name type="scientific">Candidatus Lambdaproteobacteria bacterium RIFOXYD2_FULL_50_16</name>
    <dbReference type="NCBI Taxonomy" id="1817772"/>
    <lineage>
        <taxon>Bacteria</taxon>
        <taxon>Pseudomonadati</taxon>
        <taxon>Pseudomonadota</taxon>
        <taxon>Candidatus Lambdaproteobacteria</taxon>
    </lineage>
</organism>
<evidence type="ECO:0000256" key="4">
    <source>
        <dbReference type="ARBA" id="ARBA00023002"/>
    </source>
</evidence>
<dbReference type="GO" id="GO:0000105">
    <property type="term" value="P:L-histidine biosynthetic process"/>
    <property type="evidence" value="ECO:0007669"/>
    <property type="project" value="UniProtKB-UniRule"/>
</dbReference>
<dbReference type="InterPro" id="IPR012131">
    <property type="entry name" value="Hstdl_DH"/>
</dbReference>
<sequence length="428" mass="45981">MNLVQITQASQFNVKSETSQGAKPEIVALVSSIITQVVAGGDRALLELTAKFDRQSLTQVLVPQELVKKAQESISPEAKQIFEKAIKNIEAFHRNQLQTSWSQTALDGTLLGEKVTPLDRVGVYVPGGKAFYPSSLLMNCIPAKLAGVPEIVVASPPGPNGLPHSLVLGLCGMLGITEVYAMGGAQAVAALAYGTETIRSVVKITGPGNQWVAEAKRQVFGKVGIDSIAGPSEILILHDDPSIPAKFLVADLMSQAEHDVEAQSILITTSKAMAEEVQAGLNEAVPNHPRAEILTTSLGKKGKILLVERIEEGIALSNQIAPEHLELLVPTKREEELLGLIKNAGAIFIGPWSSEPVGDYFAGPNHTIPTGHAARYAAPLSTRDFQKHSSLIRYSKARLEKEGEQIARFADLEELFAHAQAVRVRLEP</sequence>
<accession>A0A1F6GD97</accession>
<dbReference type="GO" id="GO:0005829">
    <property type="term" value="C:cytosol"/>
    <property type="evidence" value="ECO:0007669"/>
    <property type="project" value="TreeGrafter"/>
</dbReference>
<feature type="binding site" evidence="5 8">
    <location>
        <position position="186"/>
    </location>
    <ligand>
        <name>NAD(+)</name>
        <dbReference type="ChEBI" id="CHEBI:57540"/>
    </ligand>
</feature>
<feature type="binding site" evidence="5 8">
    <location>
        <position position="124"/>
    </location>
    <ligand>
        <name>NAD(+)</name>
        <dbReference type="ChEBI" id="CHEBI:57540"/>
    </ligand>
</feature>
<feature type="binding site" evidence="5 9">
    <location>
        <position position="232"/>
    </location>
    <ligand>
        <name>substrate</name>
    </ligand>
</feature>
<evidence type="ECO:0000256" key="9">
    <source>
        <dbReference type="PIRSR" id="PIRSR000099-3"/>
    </source>
</evidence>
<feature type="binding site" evidence="5 10">
    <location>
        <position position="418"/>
    </location>
    <ligand>
        <name>Zn(2+)</name>
        <dbReference type="ChEBI" id="CHEBI:29105"/>
    </ligand>
</feature>
<comment type="similarity">
    <text evidence="1 5 6 11">Belongs to the histidinol dehydrogenase family.</text>
</comment>
<comment type="caution">
    <text evidence="12">The sequence shown here is derived from an EMBL/GenBank/DDBJ whole genome shotgun (WGS) entry which is preliminary data.</text>
</comment>
<dbReference type="PRINTS" id="PR00083">
    <property type="entry name" value="HOLDHDRGNASE"/>
</dbReference>
<dbReference type="Gene3D" id="1.20.5.1300">
    <property type="match status" value="1"/>
</dbReference>
<dbReference type="FunFam" id="3.40.50.1980:FF:000001">
    <property type="entry name" value="Histidinol dehydrogenase"/>
    <property type="match status" value="1"/>
</dbReference>
<dbReference type="EC" id="1.1.1.23" evidence="5"/>
<dbReference type="PANTHER" id="PTHR21256:SF2">
    <property type="entry name" value="HISTIDINE BIOSYNTHESIS TRIFUNCTIONAL PROTEIN"/>
    <property type="match status" value="1"/>
</dbReference>
<feature type="binding site" evidence="5 9">
    <location>
        <position position="258"/>
    </location>
    <ligand>
        <name>substrate</name>
    </ligand>
</feature>
<evidence type="ECO:0000256" key="8">
    <source>
        <dbReference type="PIRSR" id="PIRSR000099-2"/>
    </source>
</evidence>
<evidence type="ECO:0000256" key="5">
    <source>
        <dbReference type="HAMAP-Rule" id="MF_01024"/>
    </source>
</evidence>
<dbReference type="InterPro" id="IPR022695">
    <property type="entry name" value="Histidinol_DH_monofunct"/>
</dbReference>
<feature type="binding site" evidence="5 9">
    <location>
        <position position="324"/>
    </location>
    <ligand>
        <name>substrate</name>
    </ligand>
</feature>
<feature type="binding site" evidence="5 10">
    <location>
        <position position="258"/>
    </location>
    <ligand>
        <name>Zn(2+)</name>
        <dbReference type="ChEBI" id="CHEBI:29105"/>
    </ligand>
</feature>
<dbReference type="GO" id="GO:0004399">
    <property type="term" value="F:histidinol dehydrogenase activity"/>
    <property type="evidence" value="ECO:0007669"/>
    <property type="project" value="UniProtKB-UniRule"/>
</dbReference>
<evidence type="ECO:0000256" key="2">
    <source>
        <dbReference type="ARBA" id="ARBA00022723"/>
    </source>
</evidence>
<dbReference type="SUPFAM" id="SSF53720">
    <property type="entry name" value="ALDH-like"/>
    <property type="match status" value="1"/>
</dbReference>
<feature type="binding site" evidence="5 10">
    <location>
        <position position="255"/>
    </location>
    <ligand>
        <name>Zn(2+)</name>
        <dbReference type="ChEBI" id="CHEBI:29105"/>
    </ligand>
</feature>
<evidence type="ECO:0000256" key="3">
    <source>
        <dbReference type="ARBA" id="ARBA00022833"/>
    </source>
</evidence>
<keyword evidence="2 5" id="KW-0479">Metal-binding</keyword>
<feature type="binding site" evidence="5 9">
    <location>
        <position position="418"/>
    </location>
    <ligand>
        <name>substrate</name>
    </ligand>
</feature>
<evidence type="ECO:0000256" key="7">
    <source>
        <dbReference type="PIRSR" id="PIRSR000099-1"/>
    </source>
</evidence>
<dbReference type="Proteomes" id="UP000178449">
    <property type="component" value="Unassembled WGS sequence"/>
</dbReference>
<dbReference type="GO" id="GO:0008270">
    <property type="term" value="F:zinc ion binding"/>
    <property type="evidence" value="ECO:0007669"/>
    <property type="project" value="UniProtKB-UniRule"/>
</dbReference>
<dbReference type="InterPro" id="IPR016161">
    <property type="entry name" value="Ald_DH/histidinol_DH"/>
</dbReference>
<comment type="catalytic activity">
    <reaction evidence="5">
        <text>L-histidinol + 2 NAD(+) + H2O = L-histidine + 2 NADH + 3 H(+)</text>
        <dbReference type="Rhea" id="RHEA:20641"/>
        <dbReference type="ChEBI" id="CHEBI:15377"/>
        <dbReference type="ChEBI" id="CHEBI:15378"/>
        <dbReference type="ChEBI" id="CHEBI:57540"/>
        <dbReference type="ChEBI" id="CHEBI:57595"/>
        <dbReference type="ChEBI" id="CHEBI:57699"/>
        <dbReference type="ChEBI" id="CHEBI:57945"/>
        <dbReference type="EC" id="1.1.1.23"/>
    </reaction>
</comment>
<dbReference type="STRING" id="1817772.A2527_12255"/>
<feature type="binding site" evidence="5 10">
    <location>
        <position position="359"/>
    </location>
    <ligand>
        <name>Zn(2+)</name>
        <dbReference type="ChEBI" id="CHEBI:29105"/>
    </ligand>
</feature>
<dbReference type="EMBL" id="MFNE01000019">
    <property type="protein sequence ID" value="OGG96084.1"/>
    <property type="molecule type" value="Genomic_DNA"/>
</dbReference>
<evidence type="ECO:0000256" key="1">
    <source>
        <dbReference type="ARBA" id="ARBA00010178"/>
    </source>
</evidence>
<evidence type="ECO:0000313" key="12">
    <source>
        <dbReference type="EMBL" id="OGG96084.1"/>
    </source>
</evidence>
<evidence type="ECO:0000256" key="6">
    <source>
        <dbReference type="PIRNR" id="PIRNR000099"/>
    </source>
</evidence>
<dbReference type="FunFam" id="3.40.50.1980:FF:000026">
    <property type="entry name" value="Histidinol dehydrogenase"/>
    <property type="match status" value="1"/>
</dbReference>
<protein>
    <recommendedName>
        <fullName evidence="5">Histidinol dehydrogenase</fullName>
        <shortName evidence="5">HDH</shortName>
        <ecNumber evidence="5">1.1.1.23</ecNumber>
    </recommendedName>
</protein>
<comment type="pathway">
    <text evidence="5">Amino-acid biosynthesis; L-histidine biosynthesis; L-histidine from 5-phospho-alpha-D-ribose 1-diphosphate: step 9/9.</text>
</comment>
<feature type="active site" description="Proton acceptor" evidence="5 7">
    <location>
        <position position="323"/>
    </location>
</feature>
<keyword evidence="5" id="KW-0368">Histidine biosynthesis</keyword>
<dbReference type="AlphaFoldDB" id="A0A1F6GD97"/>
<feature type="binding site" evidence="5 9">
    <location>
        <position position="359"/>
    </location>
    <ligand>
        <name>substrate</name>
    </ligand>
</feature>
<keyword evidence="3 5" id="KW-0862">Zinc</keyword>
<name>A0A1F6GD97_9PROT</name>
<feature type="binding site" evidence="5 8">
    <location>
        <position position="209"/>
    </location>
    <ligand>
        <name>NAD(+)</name>
        <dbReference type="ChEBI" id="CHEBI:57540"/>
    </ligand>
</feature>
<comment type="cofactor">
    <cofactor evidence="5 10">
        <name>Zn(2+)</name>
        <dbReference type="ChEBI" id="CHEBI:29105"/>
    </cofactor>
    <text evidence="5 10">Binds 1 zinc ion per subunit.</text>
</comment>
<gene>
    <name evidence="5" type="primary">hisD</name>
    <name evidence="12" type="ORF">A2527_12255</name>
</gene>
<dbReference type="UniPathway" id="UPA00031">
    <property type="reaction ID" value="UER00014"/>
</dbReference>
<comment type="function">
    <text evidence="5">Catalyzes the sequential NAD-dependent oxidations of L-histidinol to L-histidinaldehyde and then to L-histidine.</text>
</comment>
<dbReference type="GO" id="GO:0051287">
    <property type="term" value="F:NAD binding"/>
    <property type="evidence" value="ECO:0007669"/>
    <property type="project" value="InterPro"/>
</dbReference>
<feature type="active site" description="Proton acceptor" evidence="5 7">
    <location>
        <position position="324"/>
    </location>
</feature>
<evidence type="ECO:0000256" key="11">
    <source>
        <dbReference type="RuleBase" id="RU004175"/>
    </source>
</evidence>